<dbReference type="CDD" id="cd00033">
    <property type="entry name" value="CCP"/>
    <property type="match status" value="1"/>
</dbReference>
<keyword evidence="3" id="KW-0472">Membrane</keyword>
<dbReference type="EMBL" id="CAXAMN010003503">
    <property type="protein sequence ID" value="CAK9004917.1"/>
    <property type="molecule type" value="Genomic_DNA"/>
</dbReference>
<organism evidence="5 6">
    <name type="scientific">Durusdinium trenchii</name>
    <dbReference type="NCBI Taxonomy" id="1381693"/>
    <lineage>
        <taxon>Eukaryota</taxon>
        <taxon>Sar</taxon>
        <taxon>Alveolata</taxon>
        <taxon>Dinophyceae</taxon>
        <taxon>Suessiales</taxon>
        <taxon>Symbiodiniaceae</taxon>
        <taxon>Durusdinium</taxon>
    </lineage>
</organism>
<keyword evidence="3" id="KW-0812">Transmembrane</keyword>
<keyword evidence="1" id="KW-1015">Disulfide bond</keyword>
<gene>
    <name evidence="4" type="ORF">CCMP2556_LOCUS7845</name>
    <name evidence="5" type="ORF">CCMP2556_LOCUS7870</name>
</gene>
<dbReference type="EMBL" id="CAXAMN010003492">
    <property type="protein sequence ID" value="CAK9004854.1"/>
    <property type="molecule type" value="Genomic_DNA"/>
</dbReference>
<name>A0ABP0IT09_9DINO</name>
<feature type="transmembrane region" description="Helical" evidence="3">
    <location>
        <begin position="917"/>
        <end position="938"/>
    </location>
</feature>
<comment type="caution">
    <text evidence="5">The sequence shown here is derived from an EMBL/GenBank/DDBJ whole genome shotgun (WGS) entry which is preliminary data.</text>
</comment>
<evidence type="ECO:0000256" key="1">
    <source>
        <dbReference type="ARBA" id="ARBA00023157"/>
    </source>
</evidence>
<dbReference type="InterPro" id="IPR000436">
    <property type="entry name" value="Sushi_SCR_CCP_dom"/>
</dbReference>
<reference evidence="5 6" key="1">
    <citation type="submission" date="2024-02" db="EMBL/GenBank/DDBJ databases">
        <authorList>
            <person name="Chen Y."/>
            <person name="Shah S."/>
            <person name="Dougan E. K."/>
            <person name="Thang M."/>
            <person name="Chan C."/>
        </authorList>
    </citation>
    <scope>NUCLEOTIDE SEQUENCE [LARGE SCALE GENOMIC DNA]</scope>
</reference>
<evidence type="ECO:0000313" key="5">
    <source>
        <dbReference type="EMBL" id="CAK9004917.1"/>
    </source>
</evidence>
<feature type="region of interest" description="Disordered" evidence="2">
    <location>
        <begin position="38"/>
        <end position="75"/>
    </location>
</feature>
<keyword evidence="6" id="KW-1185">Reference proteome</keyword>
<evidence type="ECO:0000313" key="4">
    <source>
        <dbReference type="EMBL" id="CAK9004854.1"/>
    </source>
</evidence>
<evidence type="ECO:0000256" key="2">
    <source>
        <dbReference type="SAM" id="MobiDB-lite"/>
    </source>
</evidence>
<evidence type="ECO:0000256" key="3">
    <source>
        <dbReference type="SAM" id="Phobius"/>
    </source>
</evidence>
<accession>A0ABP0IT09</accession>
<feature type="compositionally biased region" description="Basic and acidic residues" evidence="2">
    <location>
        <begin position="54"/>
        <end position="72"/>
    </location>
</feature>
<dbReference type="Proteomes" id="UP001642484">
    <property type="component" value="Unassembled WGS sequence"/>
</dbReference>
<protein>
    <submittedName>
        <fullName evidence="5">Uncharacterized protein</fullName>
    </submittedName>
</protein>
<keyword evidence="3" id="KW-1133">Transmembrane helix</keyword>
<evidence type="ECO:0000313" key="6">
    <source>
        <dbReference type="Proteomes" id="UP001642484"/>
    </source>
</evidence>
<proteinExistence type="predicted"/>
<sequence>MVWRLGRWTAAVLVCSTGAHPRHGLDVEVTDHRHVARHPRIQRSAPSSQAQLHVSHEGRSDPVEEPSDEPRKPACSPDVELLQHVLTGPQKLRSSYFKDGDAFQGLESEEFARMNLTLPRGCQKWKSEPHCCKPQFFKKISATTVVEDLNFVRDQYANFKEDIIDEAEKTADESTTKLLKEAADLAAPGIQAVLDFIDSCEDPIRLFFSSMACSLCASNLHQNLTEQQTLHVSAESCGNLKSSCQKMPQRLEEAGRAFLHARDLLKKGQSEDPWYQHSQTWLDRAGKLALLRSKHVNFYKTEDFCKAIEHQGFVYTPELWGNVLMLHISSLATDEEQQSFLSQDELRYFIPKEGEVQKLKEEAMNIESEFKGLDAEAFVQVHSKEVNEVHILKFEELKCVHGKKMGNHCSCSPCWTGIECDKPMSPGPYTEQDFEPLVVQINQGAQQSLAIQGCDLHVDLRHQLARITLIPLPSSQRLPEKGMQDSLCRDRAKGNNGTEALKIRIPETASQKEYVYLIDVPLGDANWYQVCYCYGVECTDEDGLHAWQSLGDVQVVRTHQERDEIVLEMFSKEAILARRQREKEGKKNCSHDWNLPKDTTFYEENFGDTVRFKCREGYSTPKGVSELVCDGGIWKVASSSSSSTAASPVKLTADMETWDAELPQCAWMNAASCSNESGIDVIEKDSGSIVVNTFSADGLVHYRCLQQDSTQPMRLVVKGFPEVFQPKDQVVVNRTQIAQVLSYDDQTQTYQVRLLTGLNKDKEERPEHLEWLMKETSFTRKCEGDKFTPSNVTVRCLMVIPTDDDVVNFEPAAEEAAYHLGWQASSLMQQQEETKQIFQQATKEEQLHGEAWEADQPLLLQPWPLRLSLDKGRAFHVDACWTSPLNCSDGQPAEDTVRYLQKEPVLPEDSHDPQSRMMSLGGCLTVAVLLVLLGWSGFRHIK</sequence>